<evidence type="ECO:0000313" key="1">
    <source>
        <dbReference type="EMBL" id="EST10090.1"/>
    </source>
</evidence>
<dbReference type="HOGENOM" id="CLU_373431_0_0_1"/>
<dbReference type="eggNOG" id="ENOG502R22G">
    <property type="taxonomic scope" value="Eukaryota"/>
</dbReference>
<dbReference type="AlphaFoldDB" id="V5EWU9"/>
<dbReference type="OrthoDB" id="3361157at2759"/>
<keyword evidence="2" id="KW-1185">Reference proteome</keyword>
<protein>
    <submittedName>
        <fullName evidence="1">Uncharacterized protein</fullName>
    </submittedName>
</protein>
<evidence type="ECO:0000313" key="2">
    <source>
        <dbReference type="Proteomes" id="UP000019377"/>
    </source>
</evidence>
<accession>V5EWU9</accession>
<dbReference type="Proteomes" id="UP000019377">
    <property type="component" value="Unassembled WGS sequence"/>
</dbReference>
<name>V5EWU9_KALBG</name>
<reference evidence="2" key="1">
    <citation type="journal article" date="2013" name="Genome Announc.">
        <title>Draft genome sequence of Pseudozyma brasiliensis sp. nov. strain GHG001, a high producer of endo-1,4-xylanase isolated from an insect pest of sugarcane.</title>
        <authorList>
            <person name="Oliveira J.V.D.C."/>
            <person name="dos Santos R.A.C."/>
            <person name="Borges T.A."/>
            <person name="Riano-Pachon D.M."/>
            <person name="Goldman G.H."/>
        </authorList>
    </citation>
    <scope>NUCLEOTIDE SEQUENCE [LARGE SCALE GENOMIC DNA]</scope>
    <source>
        <strain evidence="2">GHG001</strain>
    </source>
</reference>
<dbReference type="RefSeq" id="XP_016295079.1">
    <property type="nucleotide sequence ID" value="XM_016436121.1"/>
</dbReference>
<gene>
    <name evidence="1" type="ORF">PSEUBRA_SCAF1g00559</name>
</gene>
<sequence length="744" mass="80335">MRSNIACWDVFKAENELSDAFASLECRKTGHAPKWSDWQLRFAQSKTLHNQLITSFVANADGMAVGDLGLLASLTPAAGRAGLLSEQLSYFDLQRMDLAEGVAATTPARALSRTSKPVVSSNGTLIATLSSSHTGSSDKGVVMWKLPQLPREAGQALTGANDTSSRMSRLLALSALRKSDPSDIGRAFESATWQGMSGNLLIQIGDLLKITESKRQDVLVKIEGATQKGPSHDSNSIPFHQALRLLKIRMAIGVGEVARLERLVLELGLCFQMLRLARIKTQVTVNPTPPPAESGKKKAGAAAKAVTTTAETRDRVYYRLESVWPLIAQLQWFLTLLDRVSKLAIANSDAPSKSESSDSFEMDFVRMLNKPTPRRLVLQILAHFCDFREWTASTTRKENLPPATTGEEMGDATSDKVLAVSEQMALARDALNRVVGDAAVDLIEFTHLLVKIEMEATEGGAGGASGVSQSREVDRFWWATLDGSKVDQPGADVKVESDAANGLHAKLLSAVVDPKSGALVDVLSLFISPEDLSDERNVLHEKGADDSSVGAATGKVSTLLDALSAMSAKRTDDEARRDIVRKVSLSNALTQSAIHNDAATLLRTQPTTTVPSTDTESSLVKINVMRAKRCVRCSALSQDPVTVTYAVPHPTPSQGNPAFTVDPSLPPQVQMQVQMQMQMQMQMMQMMQMQQAAAGQQGGAQGMPSFVPPMMGMLQPQPRVISIEMGSQASESDTCVCGGHWWVL</sequence>
<organism evidence="1 2">
    <name type="scientific">Kalmanozyma brasiliensis (strain GHG001)</name>
    <name type="common">Yeast</name>
    <name type="synonym">Pseudozyma brasiliensis</name>
    <dbReference type="NCBI Taxonomy" id="1365824"/>
    <lineage>
        <taxon>Eukaryota</taxon>
        <taxon>Fungi</taxon>
        <taxon>Dikarya</taxon>
        <taxon>Basidiomycota</taxon>
        <taxon>Ustilaginomycotina</taxon>
        <taxon>Ustilaginomycetes</taxon>
        <taxon>Ustilaginales</taxon>
        <taxon>Ustilaginaceae</taxon>
        <taxon>Kalmanozyma</taxon>
    </lineage>
</organism>
<dbReference type="GeneID" id="27418750"/>
<proteinExistence type="predicted"/>
<dbReference type="EMBL" id="KI545851">
    <property type="protein sequence ID" value="EST10090.1"/>
    <property type="molecule type" value="Genomic_DNA"/>
</dbReference>